<dbReference type="Proteomes" id="UP000317421">
    <property type="component" value="Unassembled WGS sequence"/>
</dbReference>
<evidence type="ECO:0000256" key="1">
    <source>
        <dbReference type="SAM" id="SignalP"/>
    </source>
</evidence>
<keyword evidence="1" id="KW-0732">Signal</keyword>
<evidence type="ECO:0000313" key="3">
    <source>
        <dbReference type="Proteomes" id="UP000317421"/>
    </source>
</evidence>
<dbReference type="RefSeq" id="WP_146444745.1">
    <property type="nucleotide sequence ID" value="NZ_SJPR01000002.1"/>
</dbReference>
<name>A0A5C6AFK7_9BACT</name>
<protein>
    <recommendedName>
        <fullName evidence="4">PEP-CTERM protein-sorting domain-containing protein</fullName>
    </recommendedName>
</protein>
<proteinExistence type="predicted"/>
<dbReference type="EMBL" id="SJPR01000002">
    <property type="protein sequence ID" value="TWT97851.1"/>
    <property type="molecule type" value="Genomic_DNA"/>
</dbReference>
<gene>
    <name evidence="2" type="ORF">Pla108_20040</name>
</gene>
<reference evidence="2 3" key="1">
    <citation type="submission" date="2019-02" db="EMBL/GenBank/DDBJ databases">
        <title>Deep-cultivation of Planctomycetes and their phenomic and genomic characterization uncovers novel biology.</title>
        <authorList>
            <person name="Wiegand S."/>
            <person name="Jogler M."/>
            <person name="Boedeker C."/>
            <person name="Pinto D."/>
            <person name="Vollmers J."/>
            <person name="Rivas-Marin E."/>
            <person name="Kohn T."/>
            <person name="Peeters S.H."/>
            <person name="Heuer A."/>
            <person name="Rast P."/>
            <person name="Oberbeckmann S."/>
            <person name="Bunk B."/>
            <person name="Jeske O."/>
            <person name="Meyerdierks A."/>
            <person name="Storesund J.E."/>
            <person name="Kallscheuer N."/>
            <person name="Luecker S."/>
            <person name="Lage O.M."/>
            <person name="Pohl T."/>
            <person name="Merkel B.J."/>
            <person name="Hornburger P."/>
            <person name="Mueller R.-W."/>
            <person name="Bruemmer F."/>
            <person name="Labrenz M."/>
            <person name="Spormann A.M."/>
            <person name="Op Den Camp H."/>
            <person name="Overmann J."/>
            <person name="Amann R."/>
            <person name="Jetten M.S.M."/>
            <person name="Mascher T."/>
            <person name="Medema M.H."/>
            <person name="Devos D.P."/>
            <person name="Kaster A.-K."/>
            <person name="Ovreas L."/>
            <person name="Rohde M."/>
            <person name="Galperin M.Y."/>
            <person name="Jogler C."/>
        </authorList>
    </citation>
    <scope>NUCLEOTIDE SEQUENCE [LARGE SCALE GENOMIC DNA]</scope>
    <source>
        <strain evidence="2 3">Pla108</strain>
    </source>
</reference>
<evidence type="ECO:0000313" key="2">
    <source>
        <dbReference type="EMBL" id="TWT97851.1"/>
    </source>
</evidence>
<dbReference type="OrthoDB" id="280504at2"/>
<feature type="signal peptide" evidence="1">
    <location>
        <begin position="1"/>
        <end position="29"/>
    </location>
</feature>
<feature type="chain" id="PRO_5022834678" description="PEP-CTERM protein-sorting domain-containing protein" evidence="1">
    <location>
        <begin position="30"/>
        <end position="242"/>
    </location>
</feature>
<sequence length="242" mass="24941" precursor="true">MTRSPSPTRVLFVLAVLCLPLVAPTGALALTVGQIDAFTTGNDGWMNNGGTATHQATDGADGPADGYVEMTTTGNGQGSGSRLVVNGSDDWLGNYLSTGVTQIAMDANNFSAGDVYLRLAFRSAGDNTVFVTNEVVLAPASDWTGVVFDLSESNMAVSGVSYADTFSAVQQLRVIHRYDPSVANGGPPDAGDAVLGDLGSPIVARVGIDNVRALGVPEPSTAALVLLACCSCSRPGRSRPRF</sequence>
<organism evidence="2 3">
    <name type="scientific">Botrimarina colliarenosi</name>
    <dbReference type="NCBI Taxonomy" id="2528001"/>
    <lineage>
        <taxon>Bacteria</taxon>
        <taxon>Pseudomonadati</taxon>
        <taxon>Planctomycetota</taxon>
        <taxon>Planctomycetia</taxon>
        <taxon>Pirellulales</taxon>
        <taxon>Lacipirellulaceae</taxon>
        <taxon>Botrimarina</taxon>
    </lineage>
</organism>
<comment type="caution">
    <text evidence="2">The sequence shown here is derived from an EMBL/GenBank/DDBJ whole genome shotgun (WGS) entry which is preliminary data.</text>
</comment>
<keyword evidence="3" id="KW-1185">Reference proteome</keyword>
<evidence type="ECO:0008006" key="4">
    <source>
        <dbReference type="Google" id="ProtNLM"/>
    </source>
</evidence>
<accession>A0A5C6AFK7</accession>
<dbReference type="AlphaFoldDB" id="A0A5C6AFK7"/>